<protein>
    <recommendedName>
        <fullName evidence="3">Metal-binding protein</fullName>
    </recommendedName>
</protein>
<comment type="caution">
    <text evidence="1">The sequence shown here is derived from an EMBL/GenBank/DDBJ whole genome shotgun (WGS) entry which is preliminary data.</text>
</comment>
<dbReference type="InterPro" id="IPR019271">
    <property type="entry name" value="DUF2284_metal-binding"/>
</dbReference>
<sequence>MDKMDKIVELINKINDFENIDEFIEAKQIKVSSIVTAPWVRFKCKYACKNYNTNLDCPPYTPTPEEMSKILECYDEAILVQCMDSKETTSRIVRDLEKIAIGMEFYKAMALGAGSCKRCKSCNLTNCINRDTTRPSMEACGIDVIQTAKNNNYEMVKYEDDERTLYYYGVVLLK</sequence>
<reference evidence="1 2" key="1">
    <citation type="submission" date="2016-04" db="EMBL/GenBank/DDBJ databases">
        <title>Genome sequence of Methanobrevibacter filiformis DSM 11501.</title>
        <authorList>
            <person name="Poehlein A."/>
            <person name="Seedorf H."/>
            <person name="Daniel R."/>
        </authorList>
    </citation>
    <scope>NUCLEOTIDE SEQUENCE [LARGE SCALE GENOMIC DNA]</scope>
    <source>
        <strain evidence="1 2">DSM 11501</strain>
    </source>
</reference>
<dbReference type="PATRIC" id="fig|55758.3.peg.1768"/>
<evidence type="ECO:0000313" key="1">
    <source>
        <dbReference type="EMBL" id="KZX10995.1"/>
    </source>
</evidence>
<proteinExistence type="predicted"/>
<keyword evidence="2" id="KW-1185">Reference proteome</keyword>
<accession>A0A162FCJ3</accession>
<dbReference type="EMBL" id="LWMT01000260">
    <property type="protein sequence ID" value="KZX10995.1"/>
    <property type="molecule type" value="Genomic_DNA"/>
</dbReference>
<dbReference type="Pfam" id="PF10050">
    <property type="entry name" value="DUF2284"/>
    <property type="match status" value="1"/>
</dbReference>
<name>A0A162FCJ3_9EURY</name>
<organism evidence="1 2">
    <name type="scientific">Methanobrevibacter filiformis</name>
    <dbReference type="NCBI Taxonomy" id="55758"/>
    <lineage>
        <taxon>Archaea</taxon>
        <taxon>Methanobacteriati</taxon>
        <taxon>Methanobacteriota</taxon>
        <taxon>Methanomada group</taxon>
        <taxon>Methanobacteria</taxon>
        <taxon>Methanobacteriales</taxon>
        <taxon>Methanobacteriaceae</taxon>
        <taxon>Methanobrevibacter</taxon>
    </lineage>
</organism>
<evidence type="ECO:0000313" key="2">
    <source>
        <dbReference type="Proteomes" id="UP000077066"/>
    </source>
</evidence>
<evidence type="ECO:0008006" key="3">
    <source>
        <dbReference type="Google" id="ProtNLM"/>
    </source>
</evidence>
<dbReference type="Proteomes" id="UP000077066">
    <property type="component" value="Unassembled WGS sequence"/>
</dbReference>
<gene>
    <name evidence="1" type="ORF">MBFIL_15670</name>
</gene>
<dbReference type="AlphaFoldDB" id="A0A162FCJ3"/>